<accession>A0A9Q6Z0Q6</accession>
<dbReference type="InterPro" id="IPR036944">
    <property type="entry name" value="PPIase_FKBP_N_sf"/>
</dbReference>
<dbReference type="GO" id="GO:0006457">
    <property type="term" value="P:protein folding"/>
    <property type="evidence" value="ECO:0007669"/>
    <property type="project" value="InterPro"/>
</dbReference>
<evidence type="ECO:0000313" key="11">
    <source>
        <dbReference type="Proteomes" id="UP000595373"/>
    </source>
</evidence>
<feature type="domain" description="PPIase FKBP-type" evidence="9">
    <location>
        <begin position="140"/>
        <end position="225"/>
    </location>
</feature>
<proteinExistence type="inferred from homology"/>
<evidence type="ECO:0000313" key="10">
    <source>
        <dbReference type="EMBL" id="QQF82292.1"/>
    </source>
</evidence>
<sequence length="228" mass="25450">MLKIKKRSAIALIASAVISQSVFADKQFNDDVSYALGYFMGKYLTVMGEEHKDVASYNYEKIVAGIKDVVENKSTLTDEKAQETLQELENKARHAKMAKIKAENEKFTAEFAKKSNVKKTESGLLYRIEKMGEGKSIKPTDRVKVHYTGKLANGKVFDSSRERGQPAEFKLNQVILGWTEGLQFIKKGGKIELVIPTDLAYGERGAGLIPPSSTLYFDIEILDVTSEK</sequence>
<evidence type="ECO:0000256" key="5">
    <source>
        <dbReference type="PROSITE-ProRule" id="PRU00277"/>
    </source>
</evidence>
<dbReference type="EMBL" id="CP066558">
    <property type="protein sequence ID" value="QQF82292.1"/>
    <property type="molecule type" value="Genomic_DNA"/>
</dbReference>
<dbReference type="SUPFAM" id="SSF54534">
    <property type="entry name" value="FKBP-like"/>
    <property type="match status" value="1"/>
</dbReference>
<protein>
    <recommendedName>
        <fullName evidence="6">Peptidyl-prolyl cis-trans isomerase</fullName>
        <ecNumber evidence="6">5.2.1.8</ecNumber>
    </recommendedName>
</protein>
<dbReference type="AlphaFoldDB" id="A0A9Q6Z0Q6"/>
<evidence type="ECO:0000256" key="8">
    <source>
        <dbReference type="SAM" id="SignalP"/>
    </source>
</evidence>
<dbReference type="RefSeq" id="WP_198986576.1">
    <property type="nucleotide sequence ID" value="NZ_CP066558.1"/>
</dbReference>
<evidence type="ECO:0000256" key="2">
    <source>
        <dbReference type="ARBA" id="ARBA00006577"/>
    </source>
</evidence>
<gene>
    <name evidence="10" type="ORF">JFL49_09735</name>
</gene>
<feature type="coiled-coil region" evidence="7">
    <location>
        <begin position="78"/>
        <end position="105"/>
    </location>
</feature>
<evidence type="ECO:0000256" key="7">
    <source>
        <dbReference type="SAM" id="Coils"/>
    </source>
</evidence>
<evidence type="ECO:0000256" key="4">
    <source>
        <dbReference type="ARBA" id="ARBA00023235"/>
    </source>
</evidence>
<dbReference type="PANTHER" id="PTHR43811">
    <property type="entry name" value="FKBP-TYPE PEPTIDYL-PROLYL CIS-TRANS ISOMERASE FKPA"/>
    <property type="match status" value="1"/>
</dbReference>
<dbReference type="Gene3D" id="3.10.50.40">
    <property type="match status" value="1"/>
</dbReference>
<evidence type="ECO:0000256" key="3">
    <source>
        <dbReference type="ARBA" id="ARBA00023110"/>
    </source>
</evidence>
<comment type="catalytic activity">
    <reaction evidence="1 5 6">
        <text>[protein]-peptidylproline (omega=180) = [protein]-peptidylproline (omega=0)</text>
        <dbReference type="Rhea" id="RHEA:16237"/>
        <dbReference type="Rhea" id="RHEA-COMP:10747"/>
        <dbReference type="Rhea" id="RHEA-COMP:10748"/>
        <dbReference type="ChEBI" id="CHEBI:83833"/>
        <dbReference type="ChEBI" id="CHEBI:83834"/>
        <dbReference type="EC" id="5.2.1.8"/>
    </reaction>
</comment>
<keyword evidence="8" id="KW-0732">Signal</keyword>
<keyword evidence="11" id="KW-1185">Reference proteome</keyword>
<dbReference type="PANTHER" id="PTHR43811:SF19">
    <property type="entry name" value="39 KDA FK506-BINDING NUCLEAR PROTEIN"/>
    <property type="match status" value="1"/>
</dbReference>
<organism evidence="10 11">
    <name type="scientific">Histophilus somni</name>
    <name type="common">Haemophilus somnus</name>
    <dbReference type="NCBI Taxonomy" id="731"/>
    <lineage>
        <taxon>Bacteria</taxon>
        <taxon>Pseudomonadati</taxon>
        <taxon>Pseudomonadota</taxon>
        <taxon>Gammaproteobacteria</taxon>
        <taxon>Pasteurellales</taxon>
        <taxon>Pasteurellaceae</taxon>
        <taxon>Histophilus</taxon>
    </lineage>
</organism>
<dbReference type="Pfam" id="PF01346">
    <property type="entry name" value="FKBP_N"/>
    <property type="match status" value="1"/>
</dbReference>
<evidence type="ECO:0000256" key="1">
    <source>
        <dbReference type="ARBA" id="ARBA00000971"/>
    </source>
</evidence>
<dbReference type="GO" id="GO:0003755">
    <property type="term" value="F:peptidyl-prolyl cis-trans isomerase activity"/>
    <property type="evidence" value="ECO:0007669"/>
    <property type="project" value="UniProtKB-UniRule"/>
</dbReference>
<dbReference type="Proteomes" id="UP000595373">
    <property type="component" value="Chromosome"/>
</dbReference>
<dbReference type="InterPro" id="IPR046357">
    <property type="entry name" value="PPIase_dom_sf"/>
</dbReference>
<dbReference type="InterPro" id="IPR000774">
    <property type="entry name" value="PPIase_FKBP_N"/>
</dbReference>
<name>A0A9Q6Z0Q6_HISSO</name>
<reference evidence="10 11" key="1">
    <citation type="submission" date="2020-12" db="EMBL/GenBank/DDBJ databases">
        <title>ASc-MMNZ-VFA-070.</title>
        <authorList>
            <person name="Schryvers A."/>
            <person name="Mostafa Nazari M."/>
            <person name="Farshchi Andisi V."/>
            <person name="Timsit E."/>
            <person name="Walter Morck D."/>
        </authorList>
    </citation>
    <scope>NUCLEOTIDE SEQUENCE [LARGE SCALE GENOMIC DNA]</scope>
    <source>
        <strain evidence="10 11">ASc-MMNZ-VFA-070</strain>
    </source>
</reference>
<evidence type="ECO:0000256" key="6">
    <source>
        <dbReference type="RuleBase" id="RU003915"/>
    </source>
</evidence>
<dbReference type="Pfam" id="PF00254">
    <property type="entry name" value="FKBP_C"/>
    <property type="match status" value="1"/>
</dbReference>
<dbReference type="Gene3D" id="1.10.287.460">
    <property type="entry name" value="Peptidyl-prolyl cis-trans isomerase, FKBP-type, N-terminal domain"/>
    <property type="match status" value="1"/>
</dbReference>
<keyword evidence="4 5" id="KW-0413">Isomerase</keyword>
<feature type="chain" id="PRO_5040486749" description="Peptidyl-prolyl cis-trans isomerase" evidence="8">
    <location>
        <begin position="25"/>
        <end position="228"/>
    </location>
</feature>
<keyword evidence="7" id="KW-0175">Coiled coil</keyword>
<dbReference type="EC" id="5.2.1.8" evidence="6"/>
<comment type="similarity">
    <text evidence="2 6">Belongs to the FKBP-type PPIase family.</text>
</comment>
<dbReference type="FunFam" id="3.10.50.40:FF:000006">
    <property type="entry name" value="Peptidyl-prolyl cis-trans isomerase"/>
    <property type="match status" value="1"/>
</dbReference>
<feature type="signal peptide" evidence="8">
    <location>
        <begin position="1"/>
        <end position="24"/>
    </location>
</feature>
<dbReference type="InterPro" id="IPR001179">
    <property type="entry name" value="PPIase_FKBP_dom"/>
</dbReference>
<dbReference type="PROSITE" id="PS50059">
    <property type="entry name" value="FKBP_PPIASE"/>
    <property type="match status" value="1"/>
</dbReference>
<evidence type="ECO:0000259" key="9">
    <source>
        <dbReference type="PROSITE" id="PS50059"/>
    </source>
</evidence>
<keyword evidence="3 5" id="KW-0697">Rotamase</keyword>